<protein>
    <submittedName>
        <fullName evidence="3">Two-component signal transduction system YycFG, regulatory protein YycH</fullName>
    </submittedName>
</protein>
<sequence length="430" mass="47381">MNKNWLAHIRTLILVVLVGLSLLLSYWLWVGDFQNATEVGIGEPLPLAATEYPIASQLGRPYRIILSQHSAASLSVALPETHSYNQWLTLLQSVRVTALQEIPAFPKRTLDEVEYDFGVPLSAALLQQWVPNIEPTGYVQYSGLILLYQTSSNGPVWLGLTSGGVDYEAQTNLSTVSLYNQITEAVRAQPWSIWTTVQSNNDLPGSYTQLSTSTWTTNAISLLPVVHSFFVNPLVVTRIQEDNNTTLWTDGSRAVQWTKHPDEITYQDPNASGKRIENLDTLELAARFVRDHGGGPNNLIATQVQSNASGETITLVPYVDGLPILNGSNDYQVVIRAGRVVSFSRPLYNLASEIDSTRGNALNGWQLLNVLKTILSVQQIKQIQQIQLGLDEQDEGSIVSLIPAYFVQLPKGQQLIIDAIDGHVLGGDLP</sequence>
<dbReference type="Gene3D" id="3.30.310.160">
    <property type="entry name" value="YycH protein, domain 2"/>
    <property type="match status" value="1"/>
</dbReference>
<evidence type="ECO:0000313" key="4">
    <source>
        <dbReference type="Proteomes" id="UP000184016"/>
    </source>
</evidence>
<dbReference type="RefSeq" id="WP_072874380.1">
    <property type="nucleotide sequence ID" value="NZ_FRAF01000015.1"/>
</dbReference>
<keyword evidence="1" id="KW-0812">Transmembrane</keyword>
<dbReference type="InterPro" id="IPR009996">
    <property type="entry name" value="YycH"/>
</dbReference>
<dbReference type="OrthoDB" id="2382185at2"/>
<keyword evidence="1" id="KW-0472">Membrane</keyword>
<evidence type="ECO:0000313" key="3">
    <source>
        <dbReference type="EMBL" id="SHK50803.1"/>
    </source>
</evidence>
<dbReference type="AlphaFoldDB" id="A0A1M6T1C9"/>
<dbReference type="STRING" id="1830138.SAMN05443507_11542"/>
<dbReference type="InterPro" id="IPR042274">
    <property type="entry name" value="YycH/YycI_2"/>
</dbReference>
<keyword evidence="1" id="KW-1133">Transmembrane helix</keyword>
<dbReference type="Pfam" id="PF07435">
    <property type="entry name" value="YycH"/>
    <property type="match status" value="1"/>
</dbReference>
<dbReference type="EMBL" id="FRAF01000015">
    <property type="protein sequence ID" value="SHK50803.1"/>
    <property type="molecule type" value="Genomic_DNA"/>
</dbReference>
<evidence type="ECO:0000259" key="2">
    <source>
        <dbReference type="Pfam" id="PF07435"/>
    </source>
</evidence>
<gene>
    <name evidence="3" type="ORF">SAMN05443507_11542</name>
</gene>
<dbReference type="Proteomes" id="UP000184016">
    <property type="component" value="Unassembled WGS sequence"/>
</dbReference>
<organism evidence="3 4">
    <name type="scientific">Alicyclobacillus tolerans</name>
    <dbReference type="NCBI Taxonomy" id="90970"/>
    <lineage>
        <taxon>Bacteria</taxon>
        <taxon>Bacillati</taxon>
        <taxon>Bacillota</taxon>
        <taxon>Bacilli</taxon>
        <taxon>Bacillales</taxon>
        <taxon>Alicyclobacillaceae</taxon>
        <taxon>Alicyclobacillus</taxon>
    </lineage>
</organism>
<feature type="domain" description="Regulatory protein YycH" evidence="2">
    <location>
        <begin position="198"/>
        <end position="409"/>
    </location>
</feature>
<proteinExistence type="predicted"/>
<name>A0A1M6T1C9_9BACL</name>
<evidence type="ECO:0000256" key="1">
    <source>
        <dbReference type="SAM" id="Phobius"/>
    </source>
</evidence>
<keyword evidence="4" id="KW-1185">Reference proteome</keyword>
<accession>A0A1M6T1C9</accession>
<feature type="transmembrane region" description="Helical" evidence="1">
    <location>
        <begin position="12"/>
        <end position="29"/>
    </location>
</feature>
<reference evidence="4" key="1">
    <citation type="submission" date="2016-11" db="EMBL/GenBank/DDBJ databases">
        <authorList>
            <person name="Varghese N."/>
            <person name="Submissions S."/>
        </authorList>
    </citation>
    <scope>NUCLEOTIDE SEQUENCE [LARGE SCALE GENOMIC DNA]</scope>
    <source>
        <strain evidence="4">USBA-503</strain>
    </source>
</reference>